<protein>
    <submittedName>
        <fullName evidence="2">Uncharacterized protein</fullName>
    </submittedName>
</protein>
<accession>A0A147BCM4</accession>
<organism evidence="2">
    <name type="scientific">Ixodes ricinus</name>
    <name type="common">Common tick</name>
    <name type="synonym">Acarus ricinus</name>
    <dbReference type="NCBI Taxonomy" id="34613"/>
    <lineage>
        <taxon>Eukaryota</taxon>
        <taxon>Metazoa</taxon>
        <taxon>Ecdysozoa</taxon>
        <taxon>Arthropoda</taxon>
        <taxon>Chelicerata</taxon>
        <taxon>Arachnida</taxon>
        <taxon>Acari</taxon>
        <taxon>Parasitiformes</taxon>
        <taxon>Ixodida</taxon>
        <taxon>Ixodoidea</taxon>
        <taxon>Ixodidae</taxon>
        <taxon>Ixodinae</taxon>
        <taxon>Ixodes</taxon>
    </lineage>
</organism>
<sequence length="237" mass="26986">IAIIHDCGVSIHLFSSNDSKHQGRSFSSLTGTDVDVLLEKLPGRLRDVLHHDTAEDVVLLWNILREVLNVYKNDTSGSDVSARTKLFLDVFVWLGANRKGYGRDRVTPYIHIFCAHSAQKHVQLHCLGHYSSQGLEKKNDTLKKLHHTKTNKWDAAWDVLKIVKRGELQTQRPPVRNYTKRSREYWSLGGIQESRKKRPRRSVVPRNGNPSGTLNLDSIRPGEIRTELAHRGINTST</sequence>
<feature type="non-terminal residue" evidence="2">
    <location>
        <position position="237"/>
    </location>
</feature>
<name>A0A147BCM4_IXORI</name>
<feature type="non-terminal residue" evidence="2">
    <location>
        <position position="1"/>
    </location>
</feature>
<dbReference type="AlphaFoldDB" id="A0A147BCM4"/>
<dbReference type="EMBL" id="GEGO01007319">
    <property type="protein sequence ID" value="JAR88085.1"/>
    <property type="molecule type" value="Transcribed_RNA"/>
</dbReference>
<proteinExistence type="predicted"/>
<feature type="region of interest" description="Disordered" evidence="1">
    <location>
        <begin position="189"/>
        <end position="221"/>
    </location>
</feature>
<evidence type="ECO:0000313" key="2">
    <source>
        <dbReference type="EMBL" id="JAR88085.1"/>
    </source>
</evidence>
<reference evidence="2" key="1">
    <citation type="journal article" date="2018" name="PLoS Negl. Trop. Dis.">
        <title>Sialome diversity of ticks revealed by RNAseq of single tick salivary glands.</title>
        <authorList>
            <person name="Perner J."/>
            <person name="Kropackova S."/>
            <person name="Kopacek P."/>
            <person name="Ribeiro J.M."/>
        </authorList>
    </citation>
    <scope>NUCLEOTIDE SEQUENCE</scope>
    <source>
        <strain evidence="2">Siblings of single egg batch collected in Ceske Budejovice</strain>
        <tissue evidence="2">Salivary glands</tissue>
    </source>
</reference>
<evidence type="ECO:0000256" key="1">
    <source>
        <dbReference type="SAM" id="MobiDB-lite"/>
    </source>
</evidence>